<keyword evidence="2" id="KW-1003">Cell membrane</keyword>
<dbReference type="InterPro" id="IPR017039">
    <property type="entry name" value="Virul_fac_BrkB"/>
</dbReference>
<feature type="transmembrane region" description="Helical" evidence="7">
    <location>
        <begin position="29"/>
        <end position="52"/>
    </location>
</feature>
<dbReference type="AlphaFoldDB" id="A0A917SRP4"/>
<name>A0A917SRP4_9ACTN</name>
<reference evidence="8" key="1">
    <citation type="journal article" date="2014" name="Int. J. Syst. Evol. Microbiol.">
        <title>Complete genome sequence of Corynebacterium casei LMG S-19264T (=DSM 44701T), isolated from a smear-ripened cheese.</title>
        <authorList>
            <consortium name="US DOE Joint Genome Institute (JGI-PGF)"/>
            <person name="Walter F."/>
            <person name="Albersmeier A."/>
            <person name="Kalinowski J."/>
            <person name="Ruckert C."/>
        </authorList>
    </citation>
    <scope>NUCLEOTIDE SEQUENCE</scope>
    <source>
        <strain evidence="8">CGMCC 4.7308</strain>
    </source>
</reference>
<accession>A0A917SRP4</accession>
<protein>
    <recommendedName>
        <fullName evidence="10">YihY/virulence factor BrkB family protein</fullName>
    </recommendedName>
</protein>
<dbReference type="Pfam" id="PF03631">
    <property type="entry name" value="Virul_fac_BrkB"/>
    <property type="match status" value="1"/>
</dbReference>
<evidence type="ECO:0000256" key="7">
    <source>
        <dbReference type="SAM" id="Phobius"/>
    </source>
</evidence>
<dbReference type="EMBL" id="BMNA01000002">
    <property type="protein sequence ID" value="GGL94160.1"/>
    <property type="molecule type" value="Genomic_DNA"/>
</dbReference>
<gene>
    <name evidence="8" type="ORF">GCM10011594_12540</name>
</gene>
<dbReference type="Proteomes" id="UP000655208">
    <property type="component" value="Unassembled WGS sequence"/>
</dbReference>
<keyword evidence="4 7" id="KW-1133">Transmembrane helix</keyword>
<feature type="transmembrane region" description="Helical" evidence="7">
    <location>
        <begin position="166"/>
        <end position="191"/>
    </location>
</feature>
<evidence type="ECO:0000256" key="5">
    <source>
        <dbReference type="ARBA" id="ARBA00023136"/>
    </source>
</evidence>
<keyword evidence="3 7" id="KW-0812">Transmembrane</keyword>
<feature type="compositionally biased region" description="Polar residues" evidence="6">
    <location>
        <begin position="289"/>
        <end position="298"/>
    </location>
</feature>
<reference evidence="8" key="2">
    <citation type="submission" date="2020-09" db="EMBL/GenBank/DDBJ databases">
        <authorList>
            <person name="Sun Q."/>
            <person name="Zhou Y."/>
        </authorList>
    </citation>
    <scope>NUCLEOTIDE SEQUENCE</scope>
    <source>
        <strain evidence="8">CGMCC 4.7308</strain>
    </source>
</reference>
<evidence type="ECO:0008006" key="10">
    <source>
        <dbReference type="Google" id="ProtNLM"/>
    </source>
</evidence>
<evidence type="ECO:0000313" key="9">
    <source>
        <dbReference type="Proteomes" id="UP000655208"/>
    </source>
</evidence>
<keyword evidence="9" id="KW-1185">Reference proteome</keyword>
<dbReference type="GO" id="GO:0005886">
    <property type="term" value="C:plasma membrane"/>
    <property type="evidence" value="ECO:0007669"/>
    <property type="project" value="UniProtKB-SubCell"/>
</dbReference>
<comment type="caution">
    <text evidence="8">The sequence shown here is derived from an EMBL/GenBank/DDBJ whole genome shotgun (WGS) entry which is preliminary data.</text>
</comment>
<feature type="region of interest" description="Disordered" evidence="6">
    <location>
        <begin position="278"/>
        <end position="298"/>
    </location>
</feature>
<evidence type="ECO:0000256" key="3">
    <source>
        <dbReference type="ARBA" id="ARBA00022692"/>
    </source>
</evidence>
<sequence length="298" mass="31676">MTRLRRLAAALGGIVRELRRLARRSDMMVVAAALTCYSAFGLVPLLAIGVQLTAAVLGPDRMTQTADGLARFLPGPLGLDADVAAFARQAVAAPWWTVLVALLPISLYAEGIVRSLERFSRARERWPRALRGRALTPLLTVAVVLIVLVLAGPVRPLLDGFGTGTGARLLGTFVAFNLLFVAVFGILLLVYRLFASTRLRAGPLVWGAFVAASWISGQAIGYTVAVRLIGGFAHAFGGYAPAATVAAISFLVYLEHLVFLLGYLLALVLHERGRRDLPDPAAGPGSHPARSTSTTSGR</sequence>
<feature type="transmembrane region" description="Helical" evidence="7">
    <location>
        <begin position="245"/>
        <end position="269"/>
    </location>
</feature>
<evidence type="ECO:0000256" key="2">
    <source>
        <dbReference type="ARBA" id="ARBA00022475"/>
    </source>
</evidence>
<evidence type="ECO:0000256" key="4">
    <source>
        <dbReference type="ARBA" id="ARBA00022989"/>
    </source>
</evidence>
<evidence type="ECO:0000256" key="1">
    <source>
        <dbReference type="ARBA" id="ARBA00004651"/>
    </source>
</evidence>
<organism evidence="8 9">
    <name type="scientific">Nakamurella endophytica</name>
    <dbReference type="NCBI Taxonomy" id="1748367"/>
    <lineage>
        <taxon>Bacteria</taxon>
        <taxon>Bacillati</taxon>
        <taxon>Actinomycetota</taxon>
        <taxon>Actinomycetes</taxon>
        <taxon>Nakamurellales</taxon>
        <taxon>Nakamurellaceae</taxon>
        <taxon>Nakamurella</taxon>
    </lineage>
</organism>
<proteinExistence type="predicted"/>
<evidence type="ECO:0000256" key="6">
    <source>
        <dbReference type="SAM" id="MobiDB-lite"/>
    </source>
</evidence>
<comment type="subcellular location">
    <subcellularLocation>
        <location evidence="1">Cell membrane</location>
        <topology evidence="1">Multi-pass membrane protein</topology>
    </subcellularLocation>
</comment>
<keyword evidence="5 7" id="KW-0472">Membrane</keyword>
<feature type="transmembrane region" description="Helical" evidence="7">
    <location>
        <begin position="93"/>
        <end position="113"/>
    </location>
</feature>
<evidence type="ECO:0000313" key="8">
    <source>
        <dbReference type="EMBL" id="GGL94160.1"/>
    </source>
</evidence>
<feature type="transmembrane region" description="Helical" evidence="7">
    <location>
        <begin position="203"/>
        <end position="225"/>
    </location>
</feature>
<feature type="transmembrane region" description="Helical" evidence="7">
    <location>
        <begin position="134"/>
        <end position="154"/>
    </location>
</feature>
<dbReference type="RefSeq" id="WP_188940614.1">
    <property type="nucleotide sequence ID" value="NZ_BMNA01000002.1"/>
</dbReference>